<name>C0ZHQ4_BREBN</name>
<dbReference type="Gene3D" id="1.10.10.10">
    <property type="entry name" value="Winged helix-like DNA-binding domain superfamily/Winged helix DNA-binding domain"/>
    <property type="match status" value="1"/>
</dbReference>
<dbReference type="GO" id="GO:0003677">
    <property type="term" value="F:DNA binding"/>
    <property type="evidence" value="ECO:0007669"/>
    <property type="project" value="UniProtKB-KW"/>
</dbReference>
<dbReference type="KEGG" id="bbe:BBR47_42010"/>
<gene>
    <name evidence="5" type="ordered locus">BBR47_42010</name>
</gene>
<organism evidence="5 6">
    <name type="scientific">Brevibacillus brevis (strain 47 / JCM 6285 / NBRC 100599)</name>
    <dbReference type="NCBI Taxonomy" id="358681"/>
    <lineage>
        <taxon>Bacteria</taxon>
        <taxon>Bacillati</taxon>
        <taxon>Bacillota</taxon>
        <taxon>Bacilli</taxon>
        <taxon>Bacillales</taxon>
        <taxon>Paenibacillaceae</taxon>
        <taxon>Brevibacillus</taxon>
    </lineage>
</organism>
<evidence type="ECO:0000256" key="3">
    <source>
        <dbReference type="ARBA" id="ARBA00023163"/>
    </source>
</evidence>
<dbReference type="PANTHER" id="PTHR42756:SF1">
    <property type="entry name" value="TRANSCRIPTIONAL REPRESSOR OF EMRAB OPERON"/>
    <property type="match status" value="1"/>
</dbReference>
<accession>C0ZHQ4</accession>
<dbReference type="Pfam" id="PF01047">
    <property type="entry name" value="MarR"/>
    <property type="match status" value="1"/>
</dbReference>
<keyword evidence="6" id="KW-1185">Reference proteome</keyword>
<feature type="domain" description="HTH marR-type" evidence="4">
    <location>
        <begin position="12"/>
        <end position="144"/>
    </location>
</feature>
<dbReference type="AlphaFoldDB" id="C0ZHQ4"/>
<dbReference type="HOGENOM" id="CLU_083287_18_6_9"/>
<dbReference type="GO" id="GO:0003700">
    <property type="term" value="F:DNA-binding transcription factor activity"/>
    <property type="evidence" value="ECO:0007669"/>
    <property type="project" value="InterPro"/>
</dbReference>
<dbReference type="InterPro" id="IPR000835">
    <property type="entry name" value="HTH_MarR-typ"/>
</dbReference>
<protein>
    <submittedName>
        <fullName evidence="5">Putative transcriptional regulator</fullName>
    </submittedName>
</protein>
<evidence type="ECO:0000256" key="2">
    <source>
        <dbReference type="ARBA" id="ARBA00023125"/>
    </source>
</evidence>
<dbReference type="InterPro" id="IPR036388">
    <property type="entry name" value="WH-like_DNA-bd_sf"/>
</dbReference>
<dbReference type="PROSITE" id="PS01117">
    <property type="entry name" value="HTH_MARR_1"/>
    <property type="match status" value="1"/>
</dbReference>
<sequence length="145" mass="16499">MANKEVHMDRIEDCYGFLLGKAYQKVWQMEKAALSTYGVTPVQFILLHALWEKDGQKGVELGARLRLDGATITGVLDRLEKLELIERRSDPNDRRTNLIFLTPKGKELEKPLNQLTEEVNNAVISLFSEEEAKLLKNMLTKLGLS</sequence>
<dbReference type="PRINTS" id="PR00598">
    <property type="entry name" value="HTHMARR"/>
</dbReference>
<evidence type="ECO:0000259" key="4">
    <source>
        <dbReference type="PROSITE" id="PS50995"/>
    </source>
</evidence>
<keyword evidence="3" id="KW-0804">Transcription</keyword>
<dbReference type="Proteomes" id="UP000001877">
    <property type="component" value="Chromosome"/>
</dbReference>
<dbReference type="InterPro" id="IPR023187">
    <property type="entry name" value="Tscrpt_reg_MarR-type_CS"/>
</dbReference>
<dbReference type="eggNOG" id="COG1846">
    <property type="taxonomic scope" value="Bacteria"/>
</dbReference>
<evidence type="ECO:0000313" key="5">
    <source>
        <dbReference type="EMBL" id="BAH45178.1"/>
    </source>
</evidence>
<reference evidence="5 6" key="1">
    <citation type="submission" date="2005-03" db="EMBL/GenBank/DDBJ databases">
        <title>Brevibacillus brevis strain 47, complete genome.</title>
        <authorList>
            <person name="Hosoyama A."/>
            <person name="Yamada R."/>
            <person name="Hongo Y."/>
            <person name="Terui Y."/>
            <person name="Ankai A."/>
            <person name="Masuyama W."/>
            <person name="Sekiguchi M."/>
            <person name="Takeda T."/>
            <person name="Asano K."/>
            <person name="Ohji S."/>
            <person name="Ichikawa N."/>
            <person name="Narita S."/>
            <person name="Aoki N."/>
            <person name="Miura H."/>
            <person name="Matsushita S."/>
            <person name="Sekigawa T."/>
            <person name="Yamagata H."/>
            <person name="Yoshikawa H."/>
            <person name="Udaka S."/>
            <person name="Tanikawa S."/>
            <person name="Fujita N."/>
        </authorList>
    </citation>
    <scope>NUCLEOTIDE SEQUENCE [LARGE SCALE GENOMIC DNA]</scope>
    <source>
        <strain evidence="6">47 / JCM 6285 / NBRC 100599</strain>
    </source>
</reference>
<dbReference type="SMART" id="SM00347">
    <property type="entry name" value="HTH_MARR"/>
    <property type="match status" value="1"/>
</dbReference>
<evidence type="ECO:0000313" key="6">
    <source>
        <dbReference type="Proteomes" id="UP000001877"/>
    </source>
</evidence>
<dbReference type="InterPro" id="IPR036390">
    <property type="entry name" value="WH_DNA-bd_sf"/>
</dbReference>
<dbReference type="EMBL" id="AP008955">
    <property type="protein sequence ID" value="BAH45178.1"/>
    <property type="molecule type" value="Genomic_DNA"/>
</dbReference>
<evidence type="ECO:0000256" key="1">
    <source>
        <dbReference type="ARBA" id="ARBA00023015"/>
    </source>
</evidence>
<keyword evidence="2" id="KW-0238">DNA-binding</keyword>
<proteinExistence type="predicted"/>
<dbReference type="PANTHER" id="PTHR42756">
    <property type="entry name" value="TRANSCRIPTIONAL REGULATOR, MARR"/>
    <property type="match status" value="1"/>
</dbReference>
<dbReference type="PROSITE" id="PS50995">
    <property type="entry name" value="HTH_MARR_2"/>
    <property type="match status" value="1"/>
</dbReference>
<dbReference type="STRING" id="358681.BBR47_42010"/>
<dbReference type="SUPFAM" id="SSF46785">
    <property type="entry name" value="Winged helix' DNA-binding domain"/>
    <property type="match status" value="1"/>
</dbReference>
<keyword evidence="1" id="KW-0805">Transcription regulation</keyword>